<dbReference type="InParanoid" id="A0A0C3ERM8"/>
<dbReference type="Gene3D" id="3.40.50.300">
    <property type="entry name" value="P-loop containing nucleotide triphosphate hydrolases"/>
    <property type="match status" value="1"/>
</dbReference>
<dbReference type="InterPro" id="IPR027417">
    <property type="entry name" value="P-loop_NTPase"/>
</dbReference>
<accession>A0A0C3ERM8</accession>
<proteinExistence type="predicted"/>
<reference evidence="2 3" key="1">
    <citation type="submission" date="2014-04" db="EMBL/GenBank/DDBJ databases">
        <authorList>
            <consortium name="DOE Joint Genome Institute"/>
            <person name="Kuo A."/>
            <person name="Kohler A."/>
            <person name="Nagy L.G."/>
            <person name="Floudas D."/>
            <person name="Copeland A."/>
            <person name="Barry K.W."/>
            <person name="Cichocki N."/>
            <person name="Veneault-Fourrey C."/>
            <person name="LaButti K."/>
            <person name="Lindquist E.A."/>
            <person name="Lipzen A."/>
            <person name="Lundell T."/>
            <person name="Morin E."/>
            <person name="Murat C."/>
            <person name="Sun H."/>
            <person name="Tunlid A."/>
            <person name="Henrissat B."/>
            <person name="Grigoriev I.V."/>
            <person name="Hibbett D.S."/>
            <person name="Martin F."/>
            <person name="Nordberg H.P."/>
            <person name="Cantor M.N."/>
            <person name="Hua S.X."/>
        </authorList>
    </citation>
    <scope>NUCLEOTIDE SEQUENCE [LARGE SCALE GENOMIC DNA]</scope>
    <source>
        <strain evidence="2 3">Foug A</strain>
    </source>
</reference>
<evidence type="ECO:0000259" key="1">
    <source>
        <dbReference type="Pfam" id="PF01926"/>
    </source>
</evidence>
<dbReference type="STRING" id="1036808.A0A0C3ERM8"/>
<dbReference type="Pfam" id="PF01926">
    <property type="entry name" value="MMR_HSR1"/>
    <property type="match status" value="1"/>
</dbReference>
<dbReference type="OrthoDB" id="8954335at2759"/>
<feature type="domain" description="G" evidence="1">
    <location>
        <begin position="7"/>
        <end position="100"/>
    </location>
</feature>
<keyword evidence="3" id="KW-1185">Reference proteome</keyword>
<dbReference type="InterPro" id="IPR006073">
    <property type="entry name" value="GTP-bd"/>
</dbReference>
<sequence length="267" mass="29194">MPISINVIVAGESGIGKSSLINLITGHQLANTSNDSSACTLSVKGYRTSIDGHDFVLWDTPGFNEGLGAAPSVNYLDTFRSLIEGLGPRGGVDLVLYCMLASRAKIALMNNYFAVCAHIPKSTPVVVVVTSLERCPGRMEDWWIHNQPELTRLGMTFVDHACITALPDCVTLSPLIRERIADSRKTLRDVIRRACLPYCISPSLVSFPTSSLFLEPTRLDPETTHDPASGDGVASTMVDTYPKLQEPSWPLRRRRTTFFRLPSGVSA</sequence>
<name>A0A0C3ERM8_9AGAM</name>
<dbReference type="AlphaFoldDB" id="A0A0C3ERM8"/>
<dbReference type="EMBL" id="KN822004">
    <property type="protein sequence ID" value="KIM70481.1"/>
    <property type="molecule type" value="Genomic_DNA"/>
</dbReference>
<dbReference type="SUPFAM" id="SSF52540">
    <property type="entry name" value="P-loop containing nucleoside triphosphate hydrolases"/>
    <property type="match status" value="1"/>
</dbReference>
<organism evidence="2 3">
    <name type="scientific">Scleroderma citrinum Foug A</name>
    <dbReference type="NCBI Taxonomy" id="1036808"/>
    <lineage>
        <taxon>Eukaryota</taxon>
        <taxon>Fungi</taxon>
        <taxon>Dikarya</taxon>
        <taxon>Basidiomycota</taxon>
        <taxon>Agaricomycotina</taxon>
        <taxon>Agaricomycetes</taxon>
        <taxon>Agaricomycetidae</taxon>
        <taxon>Boletales</taxon>
        <taxon>Sclerodermatineae</taxon>
        <taxon>Sclerodermataceae</taxon>
        <taxon>Scleroderma</taxon>
    </lineage>
</organism>
<gene>
    <name evidence="2" type="ORF">SCLCIDRAFT_1206624</name>
</gene>
<protein>
    <recommendedName>
        <fullName evidence="1">G domain-containing protein</fullName>
    </recommendedName>
</protein>
<dbReference type="Proteomes" id="UP000053989">
    <property type="component" value="Unassembled WGS sequence"/>
</dbReference>
<evidence type="ECO:0000313" key="2">
    <source>
        <dbReference type="EMBL" id="KIM70481.1"/>
    </source>
</evidence>
<dbReference type="GO" id="GO:0005525">
    <property type="term" value="F:GTP binding"/>
    <property type="evidence" value="ECO:0007669"/>
    <property type="project" value="InterPro"/>
</dbReference>
<reference evidence="3" key="2">
    <citation type="submission" date="2015-01" db="EMBL/GenBank/DDBJ databases">
        <title>Evolutionary Origins and Diversification of the Mycorrhizal Mutualists.</title>
        <authorList>
            <consortium name="DOE Joint Genome Institute"/>
            <consortium name="Mycorrhizal Genomics Consortium"/>
            <person name="Kohler A."/>
            <person name="Kuo A."/>
            <person name="Nagy L.G."/>
            <person name="Floudas D."/>
            <person name="Copeland A."/>
            <person name="Barry K.W."/>
            <person name="Cichocki N."/>
            <person name="Veneault-Fourrey C."/>
            <person name="LaButti K."/>
            <person name="Lindquist E.A."/>
            <person name="Lipzen A."/>
            <person name="Lundell T."/>
            <person name="Morin E."/>
            <person name="Murat C."/>
            <person name="Riley R."/>
            <person name="Ohm R."/>
            <person name="Sun H."/>
            <person name="Tunlid A."/>
            <person name="Henrissat B."/>
            <person name="Grigoriev I.V."/>
            <person name="Hibbett D.S."/>
            <person name="Martin F."/>
        </authorList>
    </citation>
    <scope>NUCLEOTIDE SEQUENCE [LARGE SCALE GENOMIC DNA]</scope>
    <source>
        <strain evidence="3">Foug A</strain>
    </source>
</reference>
<evidence type="ECO:0000313" key="3">
    <source>
        <dbReference type="Proteomes" id="UP000053989"/>
    </source>
</evidence>
<dbReference type="HOGENOM" id="CLU_050405_1_0_1"/>